<dbReference type="Proteomes" id="UP000677413">
    <property type="component" value="Unassembled WGS sequence"/>
</dbReference>
<reference evidence="1 2" key="1">
    <citation type="submission" date="2021-04" db="EMBL/GenBank/DDBJ databases">
        <authorList>
            <person name="Tang X."/>
            <person name="Zhou X."/>
            <person name="Chen X."/>
            <person name="Cernava T."/>
            <person name="Zhang C."/>
        </authorList>
    </citation>
    <scope>NUCLEOTIDE SEQUENCE [LARGE SCALE GENOMIC DNA]</scope>
    <source>
        <strain evidence="1 2">BH-SS-21</strain>
    </source>
</reference>
<dbReference type="RefSeq" id="WP_210885226.1">
    <property type="nucleotide sequence ID" value="NZ_JAGPYQ010000001.1"/>
</dbReference>
<gene>
    <name evidence="1" type="ORF">J8N05_22305</name>
</gene>
<sequence length="140" mass="15043">MESNAPWSPAAAWDWMEECARSADSAVRGTDSWVPPVAEELVLAARASALSQWYPFTSHNHLRFEDSPAFWMPGALDVNKLAGSISFDTGGPQGRPFFRVWSGLLLQKPDPVLVLSTANAVEAVAALVGLAAAHGVENRP</sequence>
<accession>A0A940Y5E2</accession>
<keyword evidence="2" id="KW-1185">Reference proteome</keyword>
<evidence type="ECO:0000313" key="2">
    <source>
        <dbReference type="Proteomes" id="UP000677413"/>
    </source>
</evidence>
<organism evidence="1 2">
    <name type="scientific">Streptomyces liliiviolaceus</name>
    <dbReference type="NCBI Taxonomy" id="2823109"/>
    <lineage>
        <taxon>Bacteria</taxon>
        <taxon>Bacillati</taxon>
        <taxon>Actinomycetota</taxon>
        <taxon>Actinomycetes</taxon>
        <taxon>Kitasatosporales</taxon>
        <taxon>Streptomycetaceae</taxon>
        <taxon>Streptomyces</taxon>
    </lineage>
</organism>
<comment type="caution">
    <text evidence="1">The sequence shown here is derived from an EMBL/GenBank/DDBJ whole genome shotgun (WGS) entry which is preliminary data.</text>
</comment>
<proteinExistence type="predicted"/>
<protein>
    <submittedName>
        <fullName evidence="1">Uncharacterized protein</fullName>
    </submittedName>
</protein>
<name>A0A940Y5E2_9ACTN</name>
<dbReference type="AlphaFoldDB" id="A0A940Y5E2"/>
<dbReference type="EMBL" id="JAGPYQ010000001">
    <property type="protein sequence ID" value="MBQ0850899.1"/>
    <property type="molecule type" value="Genomic_DNA"/>
</dbReference>
<evidence type="ECO:0000313" key="1">
    <source>
        <dbReference type="EMBL" id="MBQ0850899.1"/>
    </source>
</evidence>